<evidence type="ECO:0000256" key="2">
    <source>
        <dbReference type="ARBA" id="ARBA00008017"/>
    </source>
</evidence>
<evidence type="ECO:0000256" key="6">
    <source>
        <dbReference type="ARBA" id="ARBA00023136"/>
    </source>
</evidence>
<evidence type="ECO:0000259" key="9">
    <source>
        <dbReference type="PROSITE" id="PS50914"/>
    </source>
</evidence>
<dbReference type="Gene3D" id="3.30.70.100">
    <property type="match status" value="1"/>
</dbReference>
<dbReference type="Gene3D" id="1.10.287.1260">
    <property type="match status" value="1"/>
</dbReference>
<dbReference type="InterPro" id="IPR007055">
    <property type="entry name" value="BON_dom"/>
</dbReference>
<feature type="domain" description="BON" evidence="9">
    <location>
        <begin position="28"/>
        <end position="98"/>
    </location>
</feature>
<comment type="caution">
    <text evidence="10">The sequence shown here is derived from an EMBL/GenBank/DDBJ whole genome shotgun (WGS) entry which is preliminary data.</text>
</comment>
<feature type="region of interest" description="Disordered" evidence="8">
    <location>
        <begin position="420"/>
        <end position="443"/>
    </location>
</feature>
<dbReference type="InterPro" id="IPR045275">
    <property type="entry name" value="MscS_archaea/bacteria_type"/>
</dbReference>
<dbReference type="Gene3D" id="3.30.1340.30">
    <property type="match status" value="1"/>
</dbReference>
<feature type="transmembrane region" description="Helical" evidence="7">
    <location>
        <begin position="120"/>
        <end position="141"/>
    </location>
</feature>
<gene>
    <name evidence="10" type="ORF">GCM10008090_29000</name>
</gene>
<dbReference type="SUPFAM" id="SSF82861">
    <property type="entry name" value="Mechanosensitive channel protein MscS (YggB), transmembrane region"/>
    <property type="match status" value="1"/>
</dbReference>
<dbReference type="PANTHER" id="PTHR30221">
    <property type="entry name" value="SMALL-CONDUCTANCE MECHANOSENSITIVE CHANNEL"/>
    <property type="match status" value="1"/>
</dbReference>
<dbReference type="Pfam" id="PF00924">
    <property type="entry name" value="MS_channel_2nd"/>
    <property type="match status" value="1"/>
</dbReference>
<dbReference type="SUPFAM" id="SSF50182">
    <property type="entry name" value="Sm-like ribonucleoproteins"/>
    <property type="match status" value="1"/>
</dbReference>
<dbReference type="InterPro" id="IPR011014">
    <property type="entry name" value="MscS_channel_TM-2"/>
</dbReference>
<keyword evidence="7" id="KW-0997">Cell inner membrane</keyword>
<keyword evidence="4 7" id="KW-0812">Transmembrane</keyword>
<organism evidence="10 11">
    <name type="scientific">Arenicella chitinivorans</name>
    <dbReference type="NCBI Taxonomy" id="1329800"/>
    <lineage>
        <taxon>Bacteria</taxon>
        <taxon>Pseudomonadati</taxon>
        <taxon>Pseudomonadota</taxon>
        <taxon>Gammaproteobacteria</taxon>
        <taxon>Arenicellales</taxon>
        <taxon>Arenicellaceae</taxon>
        <taxon>Arenicella</taxon>
    </lineage>
</organism>
<dbReference type="EMBL" id="BMXA01000006">
    <property type="protein sequence ID" value="GHA17501.1"/>
    <property type="molecule type" value="Genomic_DNA"/>
</dbReference>
<keyword evidence="6 7" id="KW-0472">Membrane</keyword>
<protein>
    <recommendedName>
        <fullName evidence="7">Small-conductance mechanosensitive channel</fullName>
    </recommendedName>
</protein>
<dbReference type="Proteomes" id="UP000614811">
    <property type="component" value="Unassembled WGS sequence"/>
</dbReference>
<proteinExistence type="inferred from homology"/>
<keyword evidence="3" id="KW-1003">Cell membrane</keyword>
<reference evidence="10" key="1">
    <citation type="journal article" date="2014" name="Int. J. Syst. Evol. Microbiol.">
        <title>Complete genome sequence of Corynebacterium casei LMG S-19264T (=DSM 44701T), isolated from a smear-ripened cheese.</title>
        <authorList>
            <consortium name="US DOE Joint Genome Institute (JGI-PGF)"/>
            <person name="Walter F."/>
            <person name="Albersmeier A."/>
            <person name="Kalinowski J."/>
            <person name="Ruckert C."/>
        </authorList>
    </citation>
    <scope>NUCLEOTIDE SEQUENCE</scope>
    <source>
        <strain evidence="10">KCTC 12711</strain>
    </source>
</reference>
<evidence type="ECO:0000256" key="5">
    <source>
        <dbReference type="ARBA" id="ARBA00022989"/>
    </source>
</evidence>
<dbReference type="SUPFAM" id="SSF82689">
    <property type="entry name" value="Mechanosensitive channel protein MscS (YggB), C-terminal domain"/>
    <property type="match status" value="1"/>
</dbReference>
<accession>A0A918S0B3</accession>
<evidence type="ECO:0000256" key="4">
    <source>
        <dbReference type="ARBA" id="ARBA00022692"/>
    </source>
</evidence>
<comment type="function">
    <text evidence="7">Mechanosensitive channel that participates in the regulation of osmotic pressure changes within the cell, opening in response to stretch forces in the membrane lipid bilayer, without the need for other proteins. Contributes to normal resistance to hypoosmotic shock. Forms an ion channel of 1.0 nanosiemens conductance with a slight preference for anions.</text>
</comment>
<comment type="subcellular location">
    <subcellularLocation>
        <location evidence="7">Cell inner membrane</location>
        <topology evidence="7">Multi-pass membrane protein</topology>
    </subcellularLocation>
    <subcellularLocation>
        <location evidence="1">Cell membrane</location>
        <topology evidence="1">Multi-pass membrane protein</topology>
    </subcellularLocation>
</comment>
<feature type="compositionally biased region" description="Basic and acidic residues" evidence="8">
    <location>
        <begin position="420"/>
        <end position="432"/>
    </location>
</feature>
<feature type="transmembrane region" description="Helical" evidence="7">
    <location>
        <begin position="183"/>
        <end position="202"/>
    </location>
</feature>
<comment type="caution">
    <text evidence="7">Lacks conserved residue(s) required for the propagation of feature annotation.</text>
</comment>
<evidence type="ECO:0000256" key="7">
    <source>
        <dbReference type="RuleBase" id="RU369025"/>
    </source>
</evidence>
<reference evidence="10" key="2">
    <citation type="submission" date="2020-09" db="EMBL/GenBank/DDBJ databases">
        <authorList>
            <person name="Sun Q."/>
            <person name="Kim S."/>
        </authorList>
    </citation>
    <scope>NUCLEOTIDE SEQUENCE</scope>
    <source>
        <strain evidence="10">KCTC 12711</strain>
    </source>
</reference>
<evidence type="ECO:0000313" key="10">
    <source>
        <dbReference type="EMBL" id="GHA17501.1"/>
    </source>
</evidence>
<dbReference type="Gene3D" id="2.30.30.60">
    <property type="match status" value="1"/>
</dbReference>
<dbReference type="PROSITE" id="PS50914">
    <property type="entry name" value="BON"/>
    <property type="match status" value="1"/>
</dbReference>
<comment type="subunit">
    <text evidence="7">Homoheptamer.</text>
</comment>
<dbReference type="GO" id="GO:0005886">
    <property type="term" value="C:plasma membrane"/>
    <property type="evidence" value="ECO:0007669"/>
    <property type="project" value="UniProtKB-SubCell"/>
</dbReference>
<keyword evidence="7" id="KW-0813">Transport</keyword>
<dbReference type="InterPro" id="IPR006685">
    <property type="entry name" value="MscS_channel_2nd"/>
</dbReference>
<keyword evidence="11" id="KW-1185">Reference proteome</keyword>
<dbReference type="PANTHER" id="PTHR30221:SF1">
    <property type="entry name" value="SMALL-CONDUCTANCE MECHANOSENSITIVE CHANNEL"/>
    <property type="match status" value="1"/>
</dbReference>
<comment type="similarity">
    <text evidence="2 7">Belongs to the MscS (TC 1.A.23) family.</text>
</comment>
<keyword evidence="7" id="KW-0406">Ion transport</keyword>
<dbReference type="InterPro" id="IPR011066">
    <property type="entry name" value="MscS_channel_C_sf"/>
</dbReference>
<keyword evidence="5 7" id="KW-1133">Transmembrane helix</keyword>
<dbReference type="InterPro" id="IPR023408">
    <property type="entry name" value="MscS_beta-dom_sf"/>
</dbReference>
<dbReference type="InterPro" id="IPR010920">
    <property type="entry name" value="LSM_dom_sf"/>
</dbReference>
<feature type="compositionally biased region" description="Polar residues" evidence="8">
    <location>
        <begin position="434"/>
        <end position="443"/>
    </location>
</feature>
<feature type="transmembrane region" description="Helical" evidence="7">
    <location>
        <begin position="161"/>
        <end position="178"/>
    </location>
</feature>
<dbReference type="Pfam" id="PF04972">
    <property type="entry name" value="BON"/>
    <property type="match status" value="1"/>
</dbReference>
<evidence type="ECO:0000256" key="1">
    <source>
        <dbReference type="ARBA" id="ARBA00004651"/>
    </source>
</evidence>
<dbReference type="GO" id="GO:0008381">
    <property type="term" value="F:mechanosensitive monoatomic ion channel activity"/>
    <property type="evidence" value="ECO:0007669"/>
    <property type="project" value="InterPro"/>
</dbReference>
<dbReference type="RefSeq" id="WP_189402426.1">
    <property type="nucleotide sequence ID" value="NZ_BMXA01000006.1"/>
</dbReference>
<evidence type="ECO:0000256" key="3">
    <source>
        <dbReference type="ARBA" id="ARBA00022475"/>
    </source>
</evidence>
<dbReference type="AlphaFoldDB" id="A0A918S0B3"/>
<name>A0A918S0B3_9GAMM</name>
<evidence type="ECO:0000256" key="8">
    <source>
        <dbReference type="SAM" id="MobiDB-lite"/>
    </source>
</evidence>
<evidence type="ECO:0000313" key="11">
    <source>
        <dbReference type="Proteomes" id="UP000614811"/>
    </source>
</evidence>
<keyword evidence="7" id="KW-0407">Ion channel</keyword>
<sequence length="443" mass="47713">MVVTIAPSTYALQAEPEPVIEVSDNKPQDSRIEARIESIFDKVNGLEALDVTVEAGVVTLTGDVANEAAASDALDIAQRTAGVVRVDDTINRTLDVADNVRPMLADLQQKARNLVRATPLVLVALGVFIVFAVLASLIARWSTLWQRLTPNPFLAEIASQAVRILIIGLGLVVALNLVGASRFVTTILGGAGVLGIAIGFAVRDTLENYISSIMLSIRQPFRARDHVVINDLEGYVIRLTSRATILMTLDGNHLRIPNSVVFKGIILNYTTNSERRFEFELGIDGEDDPLEAMQVGLDAINQQSFVLCEPSAGAMLKEVGDSNLVIKFTAWVDQSTTNFAKARSVAIVAAKSALEVSGFTLPEPIYRLRFDHGDAALLPESAAHAEVSTVEDSATLDAGNSDNAAPSIQGADVSIDQKMVQKVEEERVREDQSDLLNSASPQE</sequence>